<gene>
    <name evidence="3" type="ORF">HJG54_01755</name>
</gene>
<dbReference type="Gene3D" id="3.40.50.720">
    <property type="entry name" value="NAD(P)-binding Rossmann-like Domain"/>
    <property type="match status" value="1"/>
</dbReference>
<evidence type="ECO:0000313" key="3">
    <source>
        <dbReference type="EMBL" id="WNZ21714.1"/>
    </source>
</evidence>
<dbReference type="EMBL" id="CP053586">
    <property type="protein sequence ID" value="WNZ21714.1"/>
    <property type="molecule type" value="Genomic_DNA"/>
</dbReference>
<dbReference type="InterPro" id="IPR057326">
    <property type="entry name" value="KR_dom"/>
</dbReference>
<organism evidence="3">
    <name type="scientific">Leptolyngbya sp. NK1-12</name>
    <dbReference type="NCBI Taxonomy" id="2547451"/>
    <lineage>
        <taxon>Bacteria</taxon>
        <taxon>Bacillati</taxon>
        <taxon>Cyanobacteriota</taxon>
        <taxon>Cyanophyceae</taxon>
        <taxon>Leptolyngbyales</taxon>
        <taxon>Leptolyngbyaceae</taxon>
        <taxon>Leptolyngbya group</taxon>
        <taxon>Leptolyngbya</taxon>
    </lineage>
</organism>
<dbReference type="PROSITE" id="PS52019">
    <property type="entry name" value="PKS_MFAS_DH"/>
    <property type="match status" value="1"/>
</dbReference>
<dbReference type="SMART" id="SM00822">
    <property type="entry name" value="PKS_KR"/>
    <property type="match status" value="1"/>
</dbReference>
<dbReference type="Pfam" id="PF08659">
    <property type="entry name" value="KR"/>
    <property type="match status" value="1"/>
</dbReference>
<dbReference type="PANTHER" id="PTHR43074:SF1">
    <property type="entry name" value="BETA-KETOACYL SYNTHASE FAMILY PROTEIN-RELATED"/>
    <property type="match status" value="1"/>
</dbReference>
<comment type="caution">
    <text evidence="1">Lacks conserved residue(s) required for the propagation of feature annotation.</text>
</comment>
<dbReference type="AlphaFoldDB" id="A0AA96WAV4"/>
<dbReference type="CDD" id="cd08953">
    <property type="entry name" value="KR_2_SDR_x"/>
    <property type="match status" value="1"/>
</dbReference>
<dbReference type="InterPro" id="IPR049900">
    <property type="entry name" value="PKS_mFAS_DH"/>
</dbReference>
<evidence type="ECO:0000259" key="2">
    <source>
        <dbReference type="PROSITE" id="PS52019"/>
    </source>
</evidence>
<proteinExistence type="predicted"/>
<feature type="domain" description="PKS/mFAS DH" evidence="2">
    <location>
        <begin position="283"/>
        <end position="578"/>
    </location>
</feature>
<accession>A0AA96WAV4</accession>
<dbReference type="PANTHER" id="PTHR43074">
    <property type="entry name" value="OMEGA-3 POLYUNSATURATED FATTY ACID SYNTHASE PFAB-RELATED"/>
    <property type="match status" value="1"/>
</dbReference>
<protein>
    <submittedName>
        <fullName evidence="3">SDR family NAD(P)-dependent oxidoreductase</fullName>
    </submittedName>
</protein>
<reference evidence="3" key="1">
    <citation type="submission" date="2020-05" db="EMBL/GenBank/DDBJ databases">
        <authorList>
            <person name="Zhu T."/>
            <person name="Keshari N."/>
            <person name="Lu X."/>
        </authorList>
    </citation>
    <scope>NUCLEOTIDE SEQUENCE</scope>
    <source>
        <strain evidence="3">NK1-12</strain>
    </source>
</reference>
<dbReference type="Gene3D" id="3.10.129.110">
    <property type="entry name" value="Polyketide synthase dehydratase"/>
    <property type="match status" value="1"/>
</dbReference>
<dbReference type="Pfam" id="PF14765">
    <property type="entry name" value="PS-DH"/>
    <property type="match status" value="1"/>
</dbReference>
<sequence>MTTTARICSESVFLVSGGARGVTAQCVMKLAQSSQCKFILLGRSAISGQEPEWAQGCEDEAELKKRVMQVLIAQGEKPTPMGVQKVFNQIIGQREIQATLAAIRQAGSRVEYISVDITNKIELQQAISDITQRLGTITGIIHGAGNLADKLIEKKTERDFETVYAAKVQGLENLLSCIPINQLQHLVLFSSVAGFYGNAGQSDYALANEILNKSAHLIKQQHPDCHVVSINWGPWDSGMVTPELKRAFAQRNIAVIPLDVGAQMLVNELAEKNQNDAQVVIGSPITPAAAPANPKLSSYRIRRCLSLAANPFLHDYVTGDCPVLPATVAASWLINTCEQRYPGYRFRRLERFNVLEGIIFDESQPHEFVVDVQETAKLESGEIVSEVLIWSELHRDQVDVHYRGQITIAPPFGSLTSPSDPSPLPTYAGADLATTATSGQLLYPGILFQGRSFQGLQQVLNISPERITLHCIAPKLSAAQKGQFVVKTFDPYIADSVYQAIAVWMRQSHRGVGLPSEFELVEQFMSLTAGESYYLSVEIQSATETSIIANAIAHDIEGKIYFRFSNIKIVITQQLNRAFASSVGYIT</sequence>
<dbReference type="InterPro" id="IPR036291">
    <property type="entry name" value="NAD(P)-bd_dom_sf"/>
</dbReference>
<name>A0AA96WAV4_9CYAN</name>
<feature type="region of interest" description="N-terminal hotdog fold" evidence="1">
    <location>
        <begin position="283"/>
        <end position="413"/>
    </location>
</feature>
<dbReference type="RefSeq" id="WP_316433006.1">
    <property type="nucleotide sequence ID" value="NZ_CP053586.1"/>
</dbReference>
<dbReference type="InterPro" id="IPR049551">
    <property type="entry name" value="PKS_DH_C"/>
</dbReference>
<evidence type="ECO:0000256" key="1">
    <source>
        <dbReference type="PROSITE-ProRule" id="PRU01363"/>
    </source>
</evidence>
<dbReference type="InterPro" id="IPR042104">
    <property type="entry name" value="PKS_dehydratase_sf"/>
</dbReference>
<dbReference type="SUPFAM" id="SSF51735">
    <property type="entry name" value="NAD(P)-binding Rossmann-fold domains"/>
    <property type="match status" value="1"/>
</dbReference>
<dbReference type="InterPro" id="IPR052568">
    <property type="entry name" value="PKS-FAS_Synthase"/>
</dbReference>
<feature type="region of interest" description="C-terminal hotdog fold" evidence="1">
    <location>
        <begin position="429"/>
        <end position="578"/>
    </location>
</feature>
<dbReference type="InterPro" id="IPR013968">
    <property type="entry name" value="PKS_KR"/>
</dbReference>